<name>A0A8S5R087_9CAUD</name>
<keyword evidence="2" id="KW-0540">Nuclease</keyword>
<protein>
    <submittedName>
        <fullName evidence="2">Endonuclease</fullName>
    </submittedName>
</protein>
<reference evidence="2" key="1">
    <citation type="journal article" date="2021" name="Proc. Natl. Acad. Sci. U.S.A.">
        <title>A Catalog of Tens of Thousands of Viruses from Human Metagenomes Reveals Hidden Associations with Chronic Diseases.</title>
        <authorList>
            <person name="Tisza M.J."/>
            <person name="Buck C.B."/>
        </authorList>
    </citation>
    <scope>NUCLEOTIDE SEQUENCE</scope>
    <source>
        <strain evidence="2">CtyvQ1</strain>
    </source>
</reference>
<dbReference type="SUPFAM" id="SSF55608">
    <property type="entry name" value="Homing endonucleases"/>
    <property type="match status" value="1"/>
</dbReference>
<dbReference type="InterPro" id="IPR004860">
    <property type="entry name" value="LAGLIDADG_dom"/>
</dbReference>
<evidence type="ECO:0000259" key="1">
    <source>
        <dbReference type="Pfam" id="PF03161"/>
    </source>
</evidence>
<dbReference type="Gene3D" id="3.10.28.10">
    <property type="entry name" value="Homing endonucleases"/>
    <property type="match status" value="2"/>
</dbReference>
<sequence length="245" mass="28475">MKDGGKGMDFYSLSQDEVSVILGGLLGDSCYKKRDNVIVFSHSAKQKEYLSWKHDILSDISSDIRTRVVGKSIITDEELVNVSFSTKTNKKYHSDYNSIRTLIFSNGKKTVNRKWLNMLTPLSLAVWWMDDGCLSVHKKKDGAISRFGKLSTNGFSYEEQKIMKDYFKTVWDIDVKITPEKGNYFLRFTVPNLKKLFLIIYPFVMQVPDMIYKINMKYKLEKLSDDDEYKVIQTIIYDTLDNKKS</sequence>
<organism evidence="2">
    <name type="scientific">Siphoviridae sp. ctyvQ1</name>
    <dbReference type="NCBI Taxonomy" id="2826525"/>
    <lineage>
        <taxon>Viruses</taxon>
        <taxon>Duplodnaviria</taxon>
        <taxon>Heunggongvirae</taxon>
        <taxon>Uroviricota</taxon>
        <taxon>Caudoviricetes</taxon>
    </lineage>
</organism>
<accession>A0A8S5R087</accession>
<dbReference type="GO" id="GO:0004519">
    <property type="term" value="F:endonuclease activity"/>
    <property type="evidence" value="ECO:0007669"/>
    <property type="project" value="UniProtKB-KW"/>
</dbReference>
<feature type="domain" description="Homing endonuclease LAGLIDADG" evidence="1">
    <location>
        <begin position="19"/>
        <end position="196"/>
    </location>
</feature>
<dbReference type="Pfam" id="PF03161">
    <property type="entry name" value="LAGLIDADG_2"/>
    <property type="match status" value="1"/>
</dbReference>
<keyword evidence="2" id="KW-0378">Hydrolase</keyword>
<evidence type="ECO:0000313" key="2">
    <source>
        <dbReference type="EMBL" id="DAE24497.1"/>
    </source>
</evidence>
<proteinExistence type="predicted"/>
<keyword evidence="2" id="KW-0255">Endonuclease</keyword>
<dbReference type="InterPro" id="IPR027434">
    <property type="entry name" value="Homing_endonucl"/>
</dbReference>
<dbReference type="EMBL" id="BK015776">
    <property type="protein sequence ID" value="DAE24497.1"/>
    <property type="molecule type" value="Genomic_DNA"/>
</dbReference>